<dbReference type="SMART" id="SM00028">
    <property type="entry name" value="TPR"/>
    <property type="match status" value="4"/>
</dbReference>
<dbReference type="Proteomes" id="UP000245250">
    <property type="component" value="Chromosome"/>
</dbReference>
<dbReference type="InterPro" id="IPR019734">
    <property type="entry name" value="TPR_rpt"/>
</dbReference>
<keyword evidence="3" id="KW-0677">Repeat</keyword>
<dbReference type="SUPFAM" id="SSF48452">
    <property type="entry name" value="TPR-like"/>
    <property type="match status" value="1"/>
</dbReference>
<evidence type="ECO:0000256" key="1">
    <source>
        <dbReference type="ARBA" id="ARBA00004496"/>
    </source>
</evidence>
<dbReference type="PANTHER" id="PTHR46630">
    <property type="entry name" value="TETRATRICOPEPTIDE REPEAT PROTEIN 29"/>
    <property type="match status" value="1"/>
</dbReference>
<keyword evidence="9" id="KW-1185">Reference proteome</keyword>
<dbReference type="Pfam" id="PF13424">
    <property type="entry name" value="TPR_12"/>
    <property type="match status" value="1"/>
</dbReference>
<organism evidence="8 9">
    <name type="scientific">Flavobacterium crocinum</name>
    <dbReference type="NCBI Taxonomy" id="2183896"/>
    <lineage>
        <taxon>Bacteria</taxon>
        <taxon>Pseudomonadati</taxon>
        <taxon>Bacteroidota</taxon>
        <taxon>Flavobacteriia</taxon>
        <taxon>Flavobacteriales</taxon>
        <taxon>Flavobacteriaceae</taxon>
        <taxon>Flavobacterium</taxon>
    </lineage>
</organism>
<evidence type="ECO:0000256" key="5">
    <source>
        <dbReference type="ARBA" id="ARBA00038253"/>
    </source>
</evidence>
<protein>
    <submittedName>
        <fullName evidence="8">Uncharacterized protein</fullName>
    </submittedName>
</protein>
<proteinExistence type="inferred from homology"/>
<evidence type="ECO:0000313" key="9">
    <source>
        <dbReference type="Proteomes" id="UP000245250"/>
    </source>
</evidence>
<accession>A0A2S1YP50</accession>
<dbReference type="KEGG" id="fcr:HYN56_17305"/>
<feature type="transmembrane region" description="Helical" evidence="7">
    <location>
        <begin position="345"/>
        <end position="366"/>
    </location>
</feature>
<sequence length="541" mass="63284">MIRVLPIFLLFTSFFLHSQSSTKELIDSLNAIDDHEKKVNLCRIIATQLQSTDWNRAIKYIELAESEAKKTVKPAETLAGIYTTAGDLYYSKDVLDVALQYYLKSYDIYKEKNNVQEIANTENNLAIVYAKSNNQEKALKFFSHVYKYQKAKKDSAKLVKILNNIGTIYLDKNADSSLHYYQKAHLITTKLKDNTLAVYIYTNLARTYTLKKNQKNTKFYFEKAFSLLDSITDNSLKSFVYESFSEYNLKDRRFENSIENAKKALGYNKEKAFGFSSMRLNKILYEAYLGKEDYKNAVHYFQKYNQISDSIDIEQKAVNLERIRLEQDYKVRSQIRSLVEEKTRFKYYVVGLILVVGILTLILLLIRYRNRNIKNQLEKEKLKAKQQELKQSLEAKNMVLIGKAMSEIHRTDNINEILTDLKKIKLQTANKEMQNAIDIVLKRLEKDLNTDIWKEFEISFEQVHKSFFDKLAVDYPSLTPKDRRLCALLYLDLTTKEICQITGQSYKSIESARARLRKKFDLTNEKVNLSTYLTTLKHNES</sequence>
<evidence type="ECO:0000256" key="6">
    <source>
        <dbReference type="SAM" id="Coils"/>
    </source>
</evidence>
<keyword evidence="7" id="KW-0472">Membrane</keyword>
<dbReference type="RefSeq" id="WP_109193322.1">
    <property type="nucleotide sequence ID" value="NZ_CP029255.1"/>
</dbReference>
<dbReference type="GO" id="GO:0005737">
    <property type="term" value="C:cytoplasm"/>
    <property type="evidence" value="ECO:0007669"/>
    <property type="project" value="UniProtKB-SubCell"/>
</dbReference>
<dbReference type="AlphaFoldDB" id="A0A2S1YP50"/>
<evidence type="ECO:0000256" key="2">
    <source>
        <dbReference type="ARBA" id="ARBA00022490"/>
    </source>
</evidence>
<dbReference type="SUPFAM" id="SSF46894">
    <property type="entry name" value="C-terminal effector domain of the bipartite response regulators"/>
    <property type="match status" value="1"/>
</dbReference>
<dbReference type="EMBL" id="CP029255">
    <property type="protein sequence ID" value="AWK05890.1"/>
    <property type="molecule type" value="Genomic_DNA"/>
</dbReference>
<evidence type="ECO:0000256" key="7">
    <source>
        <dbReference type="SAM" id="Phobius"/>
    </source>
</evidence>
<dbReference type="GO" id="GO:0006355">
    <property type="term" value="P:regulation of DNA-templated transcription"/>
    <property type="evidence" value="ECO:0007669"/>
    <property type="project" value="InterPro"/>
</dbReference>
<keyword evidence="4" id="KW-0802">TPR repeat</keyword>
<keyword evidence="6" id="KW-0175">Coiled coil</keyword>
<comment type="subcellular location">
    <subcellularLocation>
        <location evidence="1">Cytoplasm</location>
    </subcellularLocation>
</comment>
<dbReference type="Gene3D" id="1.25.40.10">
    <property type="entry name" value="Tetratricopeptide repeat domain"/>
    <property type="match status" value="1"/>
</dbReference>
<name>A0A2S1YP50_9FLAO</name>
<evidence type="ECO:0000256" key="4">
    <source>
        <dbReference type="ARBA" id="ARBA00022803"/>
    </source>
</evidence>
<comment type="similarity">
    <text evidence="5">Belongs to the Rap family.</text>
</comment>
<dbReference type="InterPro" id="IPR016032">
    <property type="entry name" value="Sig_transdc_resp-reg_C-effctor"/>
</dbReference>
<dbReference type="InterPro" id="IPR051476">
    <property type="entry name" value="Bac_ResReg_Asp_Phosphatase"/>
</dbReference>
<gene>
    <name evidence="8" type="ORF">HYN56_17305</name>
</gene>
<keyword evidence="2" id="KW-0963">Cytoplasm</keyword>
<dbReference type="OrthoDB" id="1523128at2"/>
<dbReference type="GO" id="GO:0003677">
    <property type="term" value="F:DNA binding"/>
    <property type="evidence" value="ECO:0007669"/>
    <property type="project" value="InterPro"/>
</dbReference>
<keyword evidence="7" id="KW-0812">Transmembrane</keyword>
<evidence type="ECO:0000256" key="3">
    <source>
        <dbReference type="ARBA" id="ARBA00022737"/>
    </source>
</evidence>
<keyword evidence="7" id="KW-1133">Transmembrane helix</keyword>
<evidence type="ECO:0000313" key="8">
    <source>
        <dbReference type="EMBL" id="AWK05890.1"/>
    </source>
</evidence>
<feature type="coiled-coil region" evidence="6">
    <location>
        <begin position="370"/>
        <end position="399"/>
    </location>
</feature>
<reference evidence="8 9" key="1">
    <citation type="submission" date="2018-05" db="EMBL/GenBank/DDBJ databases">
        <title>Genome sequencing of Flavobacterium sp. HYN0056.</title>
        <authorList>
            <person name="Yi H."/>
            <person name="Baek C."/>
        </authorList>
    </citation>
    <scope>NUCLEOTIDE SEQUENCE [LARGE SCALE GENOMIC DNA]</scope>
    <source>
        <strain evidence="8 9">HYN0056</strain>
    </source>
</reference>
<dbReference type="PANTHER" id="PTHR46630:SF1">
    <property type="entry name" value="TETRATRICOPEPTIDE REPEAT PROTEIN 29"/>
    <property type="match status" value="1"/>
</dbReference>
<dbReference type="InterPro" id="IPR011990">
    <property type="entry name" value="TPR-like_helical_dom_sf"/>
</dbReference>